<reference evidence="2" key="2">
    <citation type="submission" date="2022-01" db="EMBL/GenBank/DDBJ databases">
        <authorList>
            <person name="Yamashiro T."/>
            <person name="Shiraishi A."/>
            <person name="Satake H."/>
            <person name="Nakayama K."/>
        </authorList>
    </citation>
    <scope>NUCLEOTIDE SEQUENCE</scope>
</reference>
<protein>
    <submittedName>
        <fullName evidence="2">Retrovirus-related pol polyprotein from transposon TNT 1-94</fullName>
    </submittedName>
</protein>
<comment type="caution">
    <text evidence="2">The sequence shown here is derived from an EMBL/GenBank/DDBJ whole genome shotgun (WGS) entry which is preliminary data.</text>
</comment>
<proteinExistence type="predicted"/>
<dbReference type="InterPro" id="IPR039537">
    <property type="entry name" value="Retrotran_Ty1/copia-like"/>
</dbReference>
<dbReference type="InterPro" id="IPR012337">
    <property type="entry name" value="RNaseH-like_sf"/>
</dbReference>
<keyword evidence="3" id="KW-1185">Reference proteome</keyword>
<evidence type="ECO:0000256" key="1">
    <source>
        <dbReference type="SAM" id="MobiDB-lite"/>
    </source>
</evidence>
<accession>A0ABQ4YVQ5</accession>
<sequence length="134" mass="14810">MDLCGPMRVESINGKKYVLVIVDDYSRYTWTHFLRSKDETPDVLIDFLRLVQRGLHGQMFDELLNGTTPVVSKSSAVTATDAPNQHQQQHTIPSTSITVAADTPPLNIQTTPETTCQAPTLTANENIIQAEGNQ</sequence>
<dbReference type="Gene3D" id="3.30.420.10">
    <property type="entry name" value="Ribonuclease H-like superfamily/Ribonuclease H"/>
    <property type="match status" value="1"/>
</dbReference>
<reference evidence="2" key="1">
    <citation type="journal article" date="2022" name="Int. J. Mol. Sci.">
        <title>Draft Genome of Tanacetum Coccineum: Genomic Comparison of Closely Related Tanacetum-Family Plants.</title>
        <authorList>
            <person name="Yamashiro T."/>
            <person name="Shiraishi A."/>
            <person name="Nakayama K."/>
            <person name="Satake H."/>
        </authorList>
    </citation>
    <scope>NUCLEOTIDE SEQUENCE</scope>
</reference>
<evidence type="ECO:0000313" key="2">
    <source>
        <dbReference type="EMBL" id="GJS80723.1"/>
    </source>
</evidence>
<dbReference type="PANTHER" id="PTHR42648">
    <property type="entry name" value="TRANSPOSASE, PUTATIVE-RELATED"/>
    <property type="match status" value="1"/>
</dbReference>
<evidence type="ECO:0000313" key="3">
    <source>
        <dbReference type="Proteomes" id="UP001151760"/>
    </source>
</evidence>
<organism evidence="2 3">
    <name type="scientific">Tanacetum coccineum</name>
    <dbReference type="NCBI Taxonomy" id="301880"/>
    <lineage>
        <taxon>Eukaryota</taxon>
        <taxon>Viridiplantae</taxon>
        <taxon>Streptophyta</taxon>
        <taxon>Embryophyta</taxon>
        <taxon>Tracheophyta</taxon>
        <taxon>Spermatophyta</taxon>
        <taxon>Magnoliopsida</taxon>
        <taxon>eudicotyledons</taxon>
        <taxon>Gunneridae</taxon>
        <taxon>Pentapetalae</taxon>
        <taxon>asterids</taxon>
        <taxon>campanulids</taxon>
        <taxon>Asterales</taxon>
        <taxon>Asteraceae</taxon>
        <taxon>Asteroideae</taxon>
        <taxon>Anthemideae</taxon>
        <taxon>Anthemidinae</taxon>
        <taxon>Tanacetum</taxon>
    </lineage>
</organism>
<dbReference type="Proteomes" id="UP001151760">
    <property type="component" value="Unassembled WGS sequence"/>
</dbReference>
<dbReference type="InterPro" id="IPR036397">
    <property type="entry name" value="RNaseH_sf"/>
</dbReference>
<gene>
    <name evidence="2" type="ORF">Tco_0730604</name>
</gene>
<dbReference type="PANTHER" id="PTHR42648:SF21">
    <property type="entry name" value="CYSTEINE-RICH RLK (RECEPTOR-LIKE PROTEIN KINASE) 8"/>
    <property type="match status" value="1"/>
</dbReference>
<dbReference type="EMBL" id="BQNB010010691">
    <property type="protein sequence ID" value="GJS80723.1"/>
    <property type="molecule type" value="Genomic_DNA"/>
</dbReference>
<name>A0ABQ4YVQ5_9ASTR</name>
<dbReference type="SUPFAM" id="SSF53098">
    <property type="entry name" value="Ribonuclease H-like"/>
    <property type="match status" value="1"/>
</dbReference>
<feature type="region of interest" description="Disordered" evidence="1">
    <location>
        <begin position="76"/>
        <end position="98"/>
    </location>
</feature>